<dbReference type="EMBL" id="HG793126">
    <property type="protein sequence ID" value="CDK25629.1"/>
    <property type="molecule type" value="Genomic_DNA"/>
</dbReference>
<keyword evidence="7" id="KW-1185">Reference proteome</keyword>
<proteinExistence type="predicted"/>
<evidence type="ECO:0000313" key="7">
    <source>
        <dbReference type="Proteomes" id="UP000019384"/>
    </source>
</evidence>
<dbReference type="GeneID" id="34519029"/>
<evidence type="ECO:0000256" key="4">
    <source>
        <dbReference type="ARBA" id="ARBA00023242"/>
    </source>
</evidence>
<dbReference type="PROSITE" id="PS50166">
    <property type="entry name" value="IMPORTIN_B_NT"/>
    <property type="match status" value="1"/>
</dbReference>
<gene>
    <name evidence="6" type="ORF">KUCA_T00001599001</name>
</gene>
<dbReference type="InterPro" id="IPR001494">
    <property type="entry name" value="Importin-beta_N"/>
</dbReference>
<dbReference type="Proteomes" id="UP000019384">
    <property type="component" value="Unassembled WGS sequence"/>
</dbReference>
<reference evidence="6" key="1">
    <citation type="submission" date="2013-12" db="EMBL/GenBank/DDBJ databases">
        <authorList>
            <person name="Genoscope - CEA"/>
        </authorList>
    </citation>
    <scope>NUCLEOTIDE SEQUENCE</scope>
    <source>
        <strain evidence="6">CBS 1993</strain>
    </source>
</reference>
<dbReference type="Gene3D" id="1.25.10.10">
    <property type="entry name" value="Leucine-rich Repeat Variant"/>
    <property type="match status" value="1"/>
</dbReference>
<comment type="subcellular location">
    <subcellularLocation>
        <location evidence="1">Nucleus</location>
    </subcellularLocation>
</comment>
<dbReference type="OrthoDB" id="431626at2759"/>
<dbReference type="AlphaFoldDB" id="W6MHD1"/>
<protein>
    <recommendedName>
        <fullName evidence="5">Importin N-terminal domain-containing protein</fullName>
    </recommendedName>
</protein>
<evidence type="ECO:0000256" key="3">
    <source>
        <dbReference type="ARBA" id="ARBA00022927"/>
    </source>
</evidence>
<dbReference type="InterPro" id="IPR056840">
    <property type="entry name" value="HEAT_IPO9_central"/>
</dbReference>
<dbReference type="HOGENOM" id="CLU_008920_1_1_1"/>
<accession>W6MHD1</accession>
<evidence type="ECO:0000259" key="5">
    <source>
        <dbReference type="PROSITE" id="PS50166"/>
    </source>
</evidence>
<evidence type="ECO:0000256" key="1">
    <source>
        <dbReference type="ARBA" id="ARBA00004123"/>
    </source>
</evidence>
<dbReference type="STRING" id="1382522.W6MHD1"/>
<evidence type="ECO:0000313" key="6">
    <source>
        <dbReference type="EMBL" id="CDK25629.1"/>
    </source>
</evidence>
<keyword evidence="2" id="KW-0813">Transport</keyword>
<dbReference type="GO" id="GO:0031267">
    <property type="term" value="F:small GTPase binding"/>
    <property type="evidence" value="ECO:0007669"/>
    <property type="project" value="InterPro"/>
</dbReference>
<evidence type="ECO:0000256" key="2">
    <source>
        <dbReference type="ARBA" id="ARBA00022448"/>
    </source>
</evidence>
<dbReference type="PANTHER" id="PTHR10997:SF9">
    <property type="entry name" value="IMPORTIN-9"/>
    <property type="match status" value="1"/>
</dbReference>
<dbReference type="InterPro" id="IPR011989">
    <property type="entry name" value="ARM-like"/>
</dbReference>
<organism evidence="6 7">
    <name type="scientific">Kuraishia capsulata CBS 1993</name>
    <dbReference type="NCBI Taxonomy" id="1382522"/>
    <lineage>
        <taxon>Eukaryota</taxon>
        <taxon>Fungi</taxon>
        <taxon>Dikarya</taxon>
        <taxon>Ascomycota</taxon>
        <taxon>Saccharomycotina</taxon>
        <taxon>Pichiomycetes</taxon>
        <taxon>Pichiales</taxon>
        <taxon>Pichiaceae</taxon>
        <taxon>Kuraishia</taxon>
    </lineage>
</organism>
<keyword evidence="3" id="KW-0653">Protein transport</keyword>
<dbReference type="GO" id="GO:0006606">
    <property type="term" value="P:protein import into nucleus"/>
    <property type="evidence" value="ECO:0007669"/>
    <property type="project" value="TreeGrafter"/>
</dbReference>
<dbReference type="InterPro" id="IPR016024">
    <property type="entry name" value="ARM-type_fold"/>
</dbReference>
<dbReference type="RefSeq" id="XP_022457641.1">
    <property type="nucleotide sequence ID" value="XM_022603795.1"/>
</dbReference>
<dbReference type="SMART" id="SM00913">
    <property type="entry name" value="IBN_N"/>
    <property type="match status" value="1"/>
</dbReference>
<name>W6MHD1_9ASCO</name>
<sequence length="1042" mass="116732">MSEIELLGLIKSQSDSNNDTRKKAELSFIDLSRREPSMVMNSLISIGSQLQIDLPFRQAALLHLRRLVPQHWSLGFGSFIGPPVAQDAKTYIRSQLMELLGDLDSRIRNSAAYVIVQISAVDYPDEWPTLLDDLYTGVLSEGQKSVNLKLGSLSVLRDIFDDLVNEDQFFDGGVGPVVLQNCEQLLVNPETPLLVKIASLKLFATCVSQMENADIWSFPQRKALIEAFVPRALSFLRELLVPGKPENQLSSLLNISYLTEIFSVTCSIVNAFSSSQRELIDQLDQMFYDLILYYLEGVSSIYSSPNFQFPDLEEFQSNQTEYIEPKDVVRNMIMVVIPLIPLIFQEKRVSKVETLSAILQALSQITDDCIESWDEDFNEFVSKETEISIYKDVRDVVQIAVSEISGYSAMEMFKTLLTSFQNDAENNSLSWKTKEANLFLMSSCLLSDDDFPTTGPELSLEGLVAGFSSMLTASAGQVGGSMSDQLFFARLTCFIPRLFEQFKSESSEDLALSTVNSYLQASSFFDQNSMEIVKCSILIGFSYLLPYLPEEGLGRDHQLALMKLIELLLVDSEEDTRIMLLETLKNAIDIDNTSLDSKTIGLIYDISLKYASSFSITQNAIECIESVLHGSEEQQYLSLCDAGLSPLLKTFVDTINSTNGNIEYSPELVFALDILTIFMKEARLDASGQMPVPVFEQVFPIISKLTFETSDDQLLQSVSETYVQLLERSSRLIAQYSEGDGDSNGFEILLKIISKFLSPDLGDSAIANLGDLIIALIHQFQDQSAMGQFFEEILKAVTVRLIAAKNIVAIASLTLVFCDLAVNSTRQTIDFLSGFQVSVANAPKTALEVVMPMWFDSFEIVAGHAQIVKNIEAFTQILYLNDERLSNLIVNGDALPMQVDPNIIITRSMAKNYQTRYSQIPATVKMTKLLVQELKSQSESQNNVDDAIEGAMDPNKVAQAAENDDDGWEDLDDVGVPSFQKLQSFADDDEEKEHSAFSDQDTLELLKQFFKQFASKPEYNFETIYQYLSDEEKKSLTEYVFF</sequence>
<keyword evidence="4" id="KW-0539">Nucleus</keyword>
<dbReference type="SUPFAM" id="SSF48371">
    <property type="entry name" value="ARM repeat"/>
    <property type="match status" value="1"/>
</dbReference>
<feature type="domain" description="Importin N-terminal" evidence="5">
    <location>
        <begin position="24"/>
        <end position="102"/>
    </location>
</feature>
<dbReference type="PANTHER" id="PTHR10997">
    <property type="entry name" value="IMPORTIN-7, 8, 11"/>
    <property type="match status" value="1"/>
</dbReference>
<dbReference type="GO" id="GO:0005829">
    <property type="term" value="C:cytosol"/>
    <property type="evidence" value="ECO:0007669"/>
    <property type="project" value="TreeGrafter"/>
</dbReference>
<dbReference type="Pfam" id="PF25018">
    <property type="entry name" value="HEAT_IPO9_c"/>
    <property type="match status" value="1"/>
</dbReference>
<reference evidence="6" key="2">
    <citation type="submission" date="2014-02" db="EMBL/GenBank/DDBJ databases">
        <title>Complete DNA sequence of /Kuraishia capsulata/ illustrates novel genomic features among budding yeasts (/Saccharomycotina/).</title>
        <authorList>
            <person name="Morales L."/>
            <person name="Noel B."/>
            <person name="Porcel B."/>
            <person name="Marcet-Houben M."/>
            <person name="Hullo M-F."/>
            <person name="Sacerdot C."/>
            <person name="Tekaia F."/>
            <person name="Leh-Louis V."/>
            <person name="Despons L."/>
            <person name="Khanna V."/>
            <person name="Aury J-M."/>
            <person name="Barbe V."/>
            <person name="Couloux A."/>
            <person name="Labadie K."/>
            <person name="Pelletier E."/>
            <person name="Souciet J-L."/>
            <person name="Boekhout T."/>
            <person name="Gabaldon T."/>
            <person name="Wincker P."/>
            <person name="Dujon B."/>
        </authorList>
    </citation>
    <scope>NUCLEOTIDE SEQUENCE</scope>
    <source>
        <strain evidence="6">CBS 1993</strain>
    </source>
</reference>
<dbReference type="Pfam" id="PF03810">
    <property type="entry name" value="IBN_N"/>
    <property type="match status" value="1"/>
</dbReference>
<dbReference type="GO" id="GO:0005635">
    <property type="term" value="C:nuclear envelope"/>
    <property type="evidence" value="ECO:0007669"/>
    <property type="project" value="TreeGrafter"/>
</dbReference>